<dbReference type="RefSeq" id="WP_011463187.1">
    <property type="nucleotide sequence ID" value="NC_007908.1"/>
</dbReference>
<dbReference type="AlphaFoldDB" id="Q220D9"/>
<dbReference type="PANTHER" id="PTHR30388:SF4">
    <property type="entry name" value="MOLYBDENUM COFACTOR INSERTION CHAPERONE PAOD"/>
    <property type="match status" value="1"/>
</dbReference>
<evidence type="ECO:0000259" key="2">
    <source>
        <dbReference type="Pfam" id="PF13478"/>
    </source>
</evidence>
<dbReference type="eggNOG" id="COG1975">
    <property type="taxonomic scope" value="Bacteria"/>
</dbReference>
<dbReference type="InterPro" id="IPR036291">
    <property type="entry name" value="NAD(P)-bd_dom_sf"/>
</dbReference>
<dbReference type="InterPro" id="IPR003777">
    <property type="entry name" value="XdhC_CoxI"/>
</dbReference>
<gene>
    <name evidence="3" type="ordered locus">Rfer_0866</name>
</gene>
<dbReference type="STRING" id="338969.Rfer_0866"/>
<dbReference type="SUPFAM" id="SSF51735">
    <property type="entry name" value="NAD(P)-binding Rossmann-fold domains"/>
    <property type="match status" value="1"/>
</dbReference>
<accession>Q220D9</accession>
<evidence type="ECO:0000313" key="3">
    <source>
        <dbReference type="EMBL" id="ABD68614.1"/>
    </source>
</evidence>
<dbReference type="KEGG" id="rfr:Rfer_0866"/>
<organism evidence="3 4">
    <name type="scientific">Albidiferax ferrireducens (strain ATCC BAA-621 / DSM 15236 / T118)</name>
    <name type="common">Rhodoferax ferrireducens</name>
    <dbReference type="NCBI Taxonomy" id="338969"/>
    <lineage>
        <taxon>Bacteria</taxon>
        <taxon>Pseudomonadati</taxon>
        <taxon>Pseudomonadota</taxon>
        <taxon>Betaproteobacteria</taxon>
        <taxon>Burkholderiales</taxon>
        <taxon>Comamonadaceae</taxon>
        <taxon>Rhodoferax</taxon>
    </lineage>
</organism>
<evidence type="ECO:0008006" key="5">
    <source>
        <dbReference type="Google" id="ProtNLM"/>
    </source>
</evidence>
<dbReference type="Gene3D" id="3.40.50.720">
    <property type="entry name" value="NAD(P)-binding Rossmann-like Domain"/>
    <property type="match status" value="1"/>
</dbReference>
<dbReference type="Pfam" id="PF02625">
    <property type="entry name" value="XdhC_CoxI"/>
    <property type="match status" value="1"/>
</dbReference>
<feature type="domain" description="XdhC- CoxI" evidence="1">
    <location>
        <begin position="16"/>
        <end position="73"/>
    </location>
</feature>
<protein>
    <recommendedName>
        <fullName evidence="5">Xanthine dehydrogenase accessory factor</fullName>
    </recommendedName>
</protein>
<dbReference type="OrthoDB" id="9815497at2"/>
<keyword evidence="4" id="KW-1185">Reference proteome</keyword>
<dbReference type="PANTHER" id="PTHR30388">
    <property type="entry name" value="ALDEHYDE OXIDOREDUCTASE MOLYBDENUM COFACTOR ASSEMBLY PROTEIN"/>
    <property type="match status" value="1"/>
</dbReference>
<dbReference type="Proteomes" id="UP000008332">
    <property type="component" value="Chromosome"/>
</dbReference>
<name>Q220D9_ALBFT</name>
<dbReference type="Pfam" id="PF13478">
    <property type="entry name" value="XdhC_C"/>
    <property type="match status" value="1"/>
</dbReference>
<evidence type="ECO:0000313" key="4">
    <source>
        <dbReference type="Proteomes" id="UP000008332"/>
    </source>
</evidence>
<dbReference type="EMBL" id="CP000267">
    <property type="protein sequence ID" value="ABD68614.1"/>
    <property type="molecule type" value="Genomic_DNA"/>
</dbReference>
<dbReference type="InterPro" id="IPR052698">
    <property type="entry name" value="MoCofactor_Util/Proc"/>
</dbReference>
<dbReference type="HOGENOM" id="CLU_041115_2_0_4"/>
<sequence length="342" mass="35927">MESLDLRVLGDVLAWRGLGHAVTLVTVIETWGSAPRPPGALLAVRDDGVVSGSVSGGCVEDDLITRTRAGFNRVAAGEPALARPALIVYGASKEEAARFGLPCGGTMRLVQEPVLETLWVAQLLARTADHQLVARRLTLATGVVQLSCAGRGQHTSFDGSILTTIFGPKWRLLLIGAGQLSQAVAQMALMLDFEVLVCDPREEYALTMAAGVPASQRVAGMPDDAVRTLVPDAHTAIVALTHDPKLDDMALIEALQSQAFYVGALGSRRNQDARRQRLAKHFDLSAPELARLHGPVGLSLGAKTPAEIAVSIMAEIIQIKNSVSGGALIAKNTGVAAGAAMI</sequence>
<feature type="domain" description="XdhC Rossmann" evidence="2">
    <location>
        <begin position="172"/>
        <end position="316"/>
    </location>
</feature>
<reference evidence="4" key="1">
    <citation type="submission" date="2006-02" db="EMBL/GenBank/DDBJ databases">
        <title>Complete sequence of chromosome of Rhodoferax ferrireducens DSM 15236.</title>
        <authorList>
            <person name="Copeland A."/>
            <person name="Lucas S."/>
            <person name="Lapidus A."/>
            <person name="Barry K."/>
            <person name="Detter J.C."/>
            <person name="Glavina del Rio T."/>
            <person name="Hammon N."/>
            <person name="Israni S."/>
            <person name="Pitluck S."/>
            <person name="Brettin T."/>
            <person name="Bruce D."/>
            <person name="Han C."/>
            <person name="Tapia R."/>
            <person name="Gilna P."/>
            <person name="Kiss H."/>
            <person name="Schmutz J."/>
            <person name="Larimer F."/>
            <person name="Land M."/>
            <person name="Kyrpides N."/>
            <person name="Ivanova N."/>
            <person name="Richardson P."/>
        </authorList>
    </citation>
    <scope>NUCLEOTIDE SEQUENCE [LARGE SCALE GENOMIC DNA]</scope>
    <source>
        <strain evidence="4">ATCC BAA-621 / DSM 15236 / T118</strain>
    </source>
</reference>
<evidence type="ECO:0000259" key="1">
    <source>
        <dbReference type="Pfam" id="PF02625"/>
    </source>
</evidence>
<dbReference type="InterPro" id="IPR027051">
    <property type="entry name" value="XdhC_Rossmann_dom"/>
</dbReference>
<proteinExistence type="predicted"/>